<keyword evidence="9" id="KW-1185">Reference proteome</keyword>
<dbReference type="EMBL" id="SNYS01000009">
    <property type="protein sequence ID" value="TDQ68353.1"/>
    <property type="molecule type" value="Genomic_DNA"/>
</dbReference>
<dbReference type="GO" id="GO:0008483">
    <property type="term" value="F:transaminase activity"/>
    <property type="evidence" value="ECO:0007669"/>
    <property type="project" value="UniProtKB-KW"/>
</dbReference>
<dbReference type="CDD" id="cd00609">
    <property type="entry name" value="AAT_like"/>
    <property type="match status" value="1"/>
</dbReference>
<evidence type="ECO:0000256" key="1">
    <source>
        <dbReference type="ARBA" id="ARBA00001933"/>
    </source>
</evidence>
<dbReference type="SUPFAM" id="SSF53383">
    <property type="entry name" value="PLP-dependent transferases"/>
    <property type="match status" value="1"/>
</dbReference>
<dbReference type="InterPro" id="IPR015424">
    <property type="entry name" value="PyrdxlP-dep_Trfase"/>
</dbReference>
<dbReference type="Proteomes" id="UP000294855">
    <property type="component" value="Unassembled WGS sequence"/>
</dbReference>
<evidence type="ECO:0000256" key="5">
    <source>
        <dbReference type="ARBA" id="ARBA00022679"/>
    </source>
</evidence>
<dbReference type="Gene3D" id="3.90.1150.10">
    <property type="entry name" value="Aspartate Aminotransferase, domain 1"/>
    <property type="match status" value="1"/>
</dbReference>
<evidence type="ECO:0000313" key="9">
    <source>
        <dbReference type="Proteomes" id="UP000294855"/>
    </source>
</evidence>
<keyword evidence="6" id="KW-0663">Pyridoxal phosphate</keyword>
<proteinExistence type="inferred from homology"/>
<comment type="cofactor">
    <cofactor evidence="1">
        <name>pyridoxal 5'-phosphate</name>
        <dbReference type="ChEBI" id="CHEBI:597326"/>
    </cofactor>
</comment>
<dbReference type="GO" id="GO:0006520">
    <property type="term" value="P:amino acid metabolic process"/>
    <property type="evidence" value="ECO:0007669"/>
    <property type="project" value="InterPro"/>
</dbReference>
<evidence type="ECO:0000256" key="4">
    <source>
        <dbReference type="ARBA" id="ARBA00022576"/>
    </source>
</evidence>
<dbReference type="InterPro" id="IPR004839">
    <property type="entry name" value="Aminotransferase_I/II_large"/>
</dbReference>
<evidence type="ECO:0000313" key="8">
    <source>
        <dbReference type="EMBL" id="TDQ68353.1"/>
    </source>
</evidence>
<organism evidence="8 9">
    <name type="scientific">Methanimicrococcus blatticola</name>
    <dbReference type="NCBI Taxonomy" id="91560"/>
    <lineage>
        <taxon>Archaea</taxon>
        <taxon>Methanobacteriati</taxon>
        <taxon>Methanobacteriota</taxon>
        <taxon>Stenosarchaea group</taxon>
        <taxon>Methanomicrobia</taxon>
        <taxon>Methanosarcinales</taxon>
        <taxon>Methanosarcinaceae</taxon>
        <taxon>Methanimicrococcus</taxon>
    </lineage>
</organism>
<dbReference type="GO" id="GO:0030170">
    <property type="term" value="F:pyridoxal phosphate binding"/>
    <property type="evidence" value="ECO:0007669"/>
    <property type="project" value="InterPro"/>
</dbReference>
<dbReference type="InterPro" id="IPR015422">
    <property type="entry name" value="PyrdxlP-dep_Trfase_small"/>
</dbReference>
<dbReference type="Gene3D" id="3.40.640.10">
    <property type="entry name" value="Type I PLP-dependent aspartate aminotransferase-like (Major domain)"/>
    <property type="match status" value="1"/>
</dbReference>
<keyword evidence="5 8" id="KW-0808">Transferase</keyword>
<sequence length="370" mass="39974">MSDIQFSKGVSSINISGIRKLFEAAGPNAINLGIGQPDFDTPQNIKLAAIQAIEDGFTGYTAGLGIPELRNAISDKFKRENNFEVSPDQIMVTSGASEALYITTAALASPGDEVLIPNPGFLAYKSIVNMLNGKDVSVKMKEDLTVDPNDVLEKITPKTKALILNSPGNPTGAVSSKEDIKAIADIATDKNITIISDEVYEYFIYEGTHTSPAQFTDNVVTINAFSKSYSMTGWRVGYLAANSDYVGQILKVHQYLQACASSIGQKAALEAITGPQESVTIMRNEFKKRRDFLVKGLHDIGINCVTPQGAFYAFPEVKNCDEAAANLLKNDVVVTPGTAFGENGKDHIRISYASSMENIEKALEIMGRVL</sequence>
<comment type="similarity">
    <text evidence="2">Belongs to the class-I pyridoxal-phosphate-dependent aminotransferase family.</text>
</comment>
<gene>
    <name evidence="8" type="ORF">C7391_1297</name>
</gene>
<evidence type="ECO:0000259" key="7">
    <source>
        <dbReference type="Pfam" id="PF00155"/>
    </source>
</evidence>
<keyword evidence="4 8" id="KW-0032">Aminotransferase</keyword>
<comment type="caution">
    <text evidence="8">The sequence shown here is derived from an EMBL/GenBank/DDBJ whole genome shotgun (WGS) entry which is preliminary data.</text>
</comment>
<dbReference type="Pfam" id="PF00155">
    <property type="entry name" value="Aminotran_1_2"/>
    <property type="match status" value="1"/>
</dbReference>
<protein>
    <submittedName>
        <fullName evidence="8">Aspartate aminotransferase</fullName>
    </submittedName>
</protein>
<dbReference type="RefSeq" id="WP_133517732.1">
    <property type="nucleotide sequence ID" value="NZ_JAHDUW010000004.1"/>
</dbReference>
<dbReference type="FunFam" id="3.40.640.10:FF:000033">
    <property type="entry name" value="Aspartate aminotransferase"/>
    <property type="match status" value="1"/>
</dbReference>
<evidence type="ECO:0000256" key="6">
    <source>
        <dbReference type="ARBA" id="ARBA00022898"/>
    </source>
</evidence>
<reference evidence="8 9" key="1">
    <citation type="submission" date="2019-03" db="EMBL/GenBank/DDBJ databases">
        <title>Genomic Encyclopedia of Type Strains, Phase IV (KMG-IV): sequencing the most valuable type-strain genomes for metagenomic binning, comparative biology and taxonomic classification.</title>
        <authorList>
            <person name="Goeker M."/>
        </authorList>
    </citation>
    <scope>NUCLEOTIDE SEQUENCE [LARGE SCALE GENOMIC DNA]</scope>
    <source>
        <strain evidence="8 9">DSM 13328</strain>
    </source>
</reference>
<dbReference type="PANTHER" id="PTHR46383:SF3">
    <property type="entry name" value="ASPARTATE AMINOTRANSFERASE-RELATED"/>
    <property type="match status" value="1"/>
</dbReference>
<name>A0A484F433_9EURY</name>
<accession>A0A484F433</accession>
<comment type="subunit">
    <text evidence="3">Homodimer.</text>
</comment>
<dbReference type="OrthoDB" id="372018at2157"/>
<dbReference type="InterPro" id="IPR015421">
    <property type="entry name" value="PyrdxlP-dep_Trfase_major"/>
</dbReference>
<feature type="domain" description="Aminotransferase class I/classII large" evidence="7">
    <location>
        <begin position="28"/>
        <end position="364"/>
    </location>
</feature>
<evidence type="ECO:0000256" key="3">
    <source>
        <dbReference type="ARBA" id="ARBA00011738"/>
    </source>
</evidence>
<dbReference type="AlphaFoldDB" id="A0A484F433"/>
<dbReference type="InterPro" id="IPR050596">
    <property type="entry name" value="AspAT/PAT-like"/>
</dbReference>
<evidence type="ECO:0000256" key="2">
    <source>
        <dbReference type="ARBA" id="ARBA00007441"/>
    </source>
</evidence>
<dbReference type="PANTHER" id="PTHR46383">
    <property type="entry name" value="ASPARTATE AMINOTRANSFERASE"/>
    <property type="match status" value="1"/>
</dbReference>